<organism evidence="2 3">
    <name type="scientific">Metamycoplasma alkalescens</name>
    <dbReference type="NCBI Taxonomy" id="45363"/>
    <lineage>
        <taxon>Bacteria</taxon>
        <taxon>Bacillati</taxon>
        <taxon>Mycoplasmatota</taxon>
        <taxon>Mycoplasmoidales</taxon>
        <taxon>Metamycoplasmataceae</taxon>
        <taxon>Metamycoplasma</taxon>
    </lineage>
</organism>
<evidence type="ECO:0000313" key="3">
    <source>
        <dbReference type="Proteomes" id="UP000259864"/>
    </source>
</evidence>
<evidence type="ECO:0000313" key="2">
    <source>
        <dbReference type="EMBL" id="SYV89964.1"/>
    </source>
</evidence>
<evidence type="ECO:0000256" key="1">
    <source>
        <dbReference type="SAM" id="MobiDB-lite"/>
    </source>
</evidence>
<dbReference type="KEGG" id="mala:NCTC10135_00471"/>
<protein>
    <submittedName>
        <fullName evidence="2">Uncharacterized protein</fullName>
    </submittedName>
</protein>
<sequence length="79" mass="9468">MELLDDRKNSNDSERVFDADLFEPKKDDEKTEDNSHAKNEYKIEILKYAKKGNLDKDLEYTYTKVIKIDSRSSQMNFKW</sequence>
<dbReference type="AlphaFoldDB" id="A0A3B0P9G8"/>
<feature type="non-terminal residue" evidence="2">
    <location>
        <position position="79"/>
    </location>
</feature>
<name>A0A3B0P9G8_9BACT</name>
<proteinExistence type="predicted"/>
<dbReference type="Proteomes" id="UP000259864">
    <property type="component" value="Chromosome 1"/>
</dbReference>
<feature type="region of interest" description="Disordered" evidence="1">
    <location>
        <begin position="1"/>
        <end position="36"/>
    </location>
</feature>
<accession>A0A3B0P9G8</accession>
<reference evidence="3" key="1">
    <citation type="submission" date="2018-06" db="EMBL/GenBank/DDBJ databases">
        <authorList>
            <consortium name="Pathogen Informatics"/>
        </authorList>
    </citation>
    <scope>NUCLEOTIDE SEQUENCE [LARGE SCALE GENOMIC DNA]</scope>
    <source>
        <strain evidence="3">NCTC10135</strain>
    </source>
</reference>
<gene>
    <name evidence="2" type="ORF">NCTC10135_00471</name>
</gene>
<dbReference type="EMBL" id="LS991949">
    <property type="protein sequence ID" value="SYV89964.1"/>
    <property type="molecule type" value="Genomic_DNA"/>
</dbReference>